<reference evidence="3" key="2">
    <citation type="submission" date="2020-11" db="EMBL/GenBank/DDBJ databases">
        <authorList>
            <person name="Cecchin M."/>
            <person name="Marcolungo L."/>
            <person name="Rossato M."/>
            <person name="Girolomoni L."/>
            <person name="Cosentino E."/>
            <person name="Cuine S."/>
            <person name="Li-Beisson Y."/>
            <person name="Delledonne M."/>
            <person name="Ballottari M."/>
        </authorList>
    </citation>
    <scope>NUCLEOTIDE SEQUENCE</scope>
    <source>
        <strain evidence="3">211/11P</strain>
        <tissue evidence="3">Whole cell</tissue>
    </source>
</reference>
<feature type="compositionally biased region" description="Polar residues" evidence="1">
    <location>
        <begin position="11"/>
        <end position="31"/>
    </location>
</feature>
<protein>
    <recommendedName>
        <fullName evidence="2">TLDc domain-containing protein</fullName>
    </recommendedName>
</protein>
<dbReference type="Pfam" id="PF07534">
    <property type="entry name" value="TLD"/>
    <property type="match status" value="1"/>
</dbReference>
<sequence length="296" mass="31437">MSACAAWVPGGSSTAPHATRSSSRGGAFSSNHRQRRRRQASQIHAQQRDDDAELDIVERFVGKLFGRQALDDPTPGGLKRLSGDAAKELYPAVTDEFAAPLPGDSADVAQLRPLLAQTQLEGVPLRLAFDAERDGWSPQAFHERVDGFGAALVVAETAGGATIGGYNARGWVSLGEDRDSVACFLFTWRDGDLSKRPVKLPKVGGAALAVIRDQPSAGIFFGTDGWAAPLAPGKERSAKCKLGPMYARMPDGGKSLFAAEESPKGTLLTSLRVYVAEGAGEEWELNGIVWSTKTSG</sequence>
<feature type="domain" description="TLDc" evidence="2">
    <location>
        <begin position="107"/>
        <end position="189"/>
    </location>
</feature>
<evidence type="ECO:0000259" key="2">
    <source>
        <dbReference type="Pfam" id="PF07534"/>
    </source>
</evidence>
<evidence type="ECO:0000313" key="4">
    <source>
        <dbReference type="Proteomes" id="UP001055712"/>
    </source>
</evidence>
<gene>
    <name evidence="3" type="ORF">D9Q98_007694</name>
</gene>
<comment type="caution">
    <text evidence="3">The sequence shown here is derived from an EMBL/GenBank/DDBJ whole genome shotgun (WGS) entry which is preliminary data.</text>
</comment>
<dbReference type="OrthoDB" id="25620at2759"/>
<organism evidence="3 4">
    <name type="scientific">Chlorella vulgaris</name>
    <name type="common">Green alga</name>
    <dbReference type="NCBI Taxonomy" id="3077"/>
    <lineage>
        <taxon>Eukaryota</taxon>
        <taxon>Viridiplantae</taxon>
        <taxon>Chlorophyta</taxon>
        <taxon>core chlorophytes</taxon>
        <taxon>Trebouxiophyceae</taxon>
        <taxon>Chlorellales</taxon>
        <taxon>Chlorellaceae</taxon>
        <taxon>Chlorella clade</taxon>
        <taxon>Chlorella</taxon>
    </lineage>
</organism>
<proteinExistence type="predicted"/>
<reference evidence="3" key="1">
    <citation type="journal article" date="2019" name="Plant J.">
        <title>Chlorella vulgaris genome assembly and annotation reveals the molecular basis for metabolic acclimation to high light conditions.</title>
        <authorList>
            <person name="Cecchin M."/>
            <person name="Marcolungo L."/>
            <person name="Rossato M."/>
            <person name="Girolomoni L."/>
            <person name="Cosentino E."/>
            <person name="Cuine S."/>
            <person name="Li-Beisson Y."/>
            <person name="Delledonne M."/>
            <person name="Ballottari M."/>
        </authorList>
    </citation>
    <scope>NUCLEOTIDE SEQUENCE</scope>
    <source>
        <strain evidence="3">211/11P</strain>
    </source>
</reference>
<evidence type="ECO:0000313" key="3">
    <source>
        <dbReference type="EMBL" id="KAI3425718.1"/>
    </source>
</evidence>
<dbReference type="Proteomes" id="UP001055712">
    <property type="component" value="Unassembled WGS sequence"/>
</dbReference>
<accession>A0A9D4TH97</accession>
<evidence type="ECO:0000256" key="1">
    <source>
        <dbReference type="SAM" id="MobiDB-lite"/>
    </source>
</evidence>
<feature type="region of interest" description="Disordered" evidence="1">
    <location>
        <begin position="1"/>
        <end position="50"/>
    </location>
</feature>
<dbReference type="AlphaFoldDB" id="A0A9D4TH97"/>
<dbReference type="InterPro" id="IPR006571">
    <property type="entry name" value="TLDc_dom"/>
</dbReference>
<name>A0A9D4TH97_CHLVU</name>
<keyword evidence="4" id="KW-1185">Reference proteome</keyword>
<dbReference type="EMBL" id="SIDB01000011">
    <property type="protein sequence ID" value="KAI3425718.1"/>
    <property type="molecule type" value="Genomic_DNA"/>
</dbReference>